<dbReference type="InterPro" id="IPR006225">
    <property type="entry name" value="PsdUridine_synth_RluC/D"/>
</dbReference>
<dbReference type="GO" id="GO:0001522">
    <property type="term" value="P:pseudouridine synthesis"/>
    <property type="evidence" value="ECO:0007669"/>
    <property type="project" value="InterPro"/>
</dbReference>
<dbReference type="Gene3D" id="3.30.2350.10">
    <property type="entry name" value="Pseudouridine synthase"/>
    <property type="match status" value="1"/>
</dbReference>
<keyword evidence="4" id="KW-0694">RNA-binding</keyword>
<dbReference type="PANTHER" id="PTHR21600">
    <property type="entry name" value="MITOCHONDRIAL RNA PSEUDOURIDINE SYNTHASE"/>
    <property type="match status" value="1"/>
</dbReference>
<feature type="domain" description="Pseudouridine synthase RsuA/RluA-like" evidence="6">
    <location>
        <begin position="94"/>
        <end position="241"/>
    </location>
</feature>
<dbReference type="InterPro" id="IPR006145">
    <property type="entry name" value="PsdUridine_synth_RsuA/RluA"/>
</dbReference>
<protein>
    <recommendedName>
        <fullName evidence="5">Pseudouridine synthase</fullName>
        <ecNumber evidence="5">5.4.99.-</ecNumber>
    </recommendedName>
</protein>
<dbReference type="PROSITE" id="PS50889">
    <property type="entry name" value="S4"/>
    <property type="match status" value="1"/>
</dbReference>
<dbReference type="SUPFAM" id="SSF55120">
    <property type="entry name" value="Pseudouridine synthase"/>
    <property type="match status" value="1"/>
</dbReference>
<evidence type="ECO:0000256" key="3">
    <source>
        <dbReference type="PIRSR" id="PIRSR606225-1"/>
    </source>
</evidence>
<evidence type="ECO:0000313" key="8">
    <source>
        <dbReference type="Proteomes" id="UP000027665"/>
    </source>
</evidence>
<dbReference type="GO" id="GO:0006396">
    <property type="term" value="P:RNA processing"/>
    <property type="evidence" value="ECO:0007669"/>
    <property type="project" value="UniProtKB-ARBA"/>
</dbReference>
<evidence type="ECO:0000256" key="1">
    <source>
        <dbReference type="ARBA" id="ARBA00010876"/>
    </source>
</evidence>
<dbReference type="GeneID" id="90982750"/>
<dbReference type="CDD" id="cd02869">
    <property type="entry name" value="PseudoU_synth_RluA_like"/>
    <property type="match status" value="1"/>
</dbReference>
<evidence type="ECO:0000256" key="5">
    <source>
        <dbReference type="RuleBase" id="RU362028"/>
    </source>
</evidence>
<dbReference type="eggNOG" id="COG0564">
    <property type="taxonomic scope" value="Bacteria"/>
</dbReference>
<dbReference type="GO" id="GO:0003723">
    <property type="term" value="F:RNA binding"/>
    <property type="evidence" value="ECO:0007669"/>
    <property type="project" value="UniProtKB-KW"/>
</dbReference>
<dbReference type="InterPro" id="IPR036986">
    <property type="entry name" value="S4_RNA-bd_sf"/>
</dbReference>
<gene>
    <name evidence="7" type="ORF">EH55_12325</name>
</gene>
<comment type="similarity">
    <text evidence="1 5">Belongs to the pseudouridine synthase RluA family.</text>
</comment>
<dbReference type="PATRIC" id="fig|2754.20.peg.455"/>
<dbReference type="Gene3D" id="3.10.290.10">
    <property type="entry name" value="RNA-binding S4 domain"/>
    <property type="match status" value="1"/>
</dbReference>
<evidence type="ECO:0000256" key="2">
    <source>
        <dbReference type="ARBA" id="ARBA00023235"/>
    </source>
</evidence>
<reference evidence="7 8" key="1">
    <citation type="submission" date="2014-04" db="EMBL/GenBank/DDBJ databases">
        <title>Draft Genome Sequence of Synergistes jonesii.</title>
        <authorList>
            <person name="Coil D.A."/>
            <person name="Eisen J.A."/>
            <person name="Holland-Moritz H.E."/>
        </authorList>
    </citation>
    <scope>NUCLEOTIDE SEQUENCE [LARGE SCALE GENOMIC DNA]</scope>
    <source>
        <strain evidence="7 8">78-1</strain>
    </source>
</reference>
<dbReference type="OrthoDB" id="9807829at2"/>
<dbReference type="PROSITE" id="PS01129">
    <property type="entry name" value="PSI_RLU"/>
    <property type="match status" value="1"/>
</dbReference>
<dbReference type="NCBIfam" id="TIGR00005">
    <property type="entry name" value="rluA_subfam"/>
    <property type="match status" value="1"/>
</dbReference>
<dbReference type="InterPro" id="IPR020103">
    <property type="entry name" value="PsdUridine_synth_cat_dom_sf"/>
</dbReference>
<evidence type="ECO:0000256" key="4">
    <source>
        <dbReference type="PROSITE-ProRule" id="PRU00182"/>
    </source>
</evidence>
<sequence>MGAEFKISADNDGRRVDRLLRTKWREVPLGVIMRAIRTGDVRLDGRKTRPDARLAEGQTLYVPWERREEASAEKLRKAQKKFPPLDTLYKDDFLWIVNKPAGLLVQPDEKGGDSLVSRALAELGWERSDYRPAALQRLDRNTSGAVIIALAGAAQRRLAELIRKRKIKKVYHAVVEGLTEELGRIDVPLKKDAAANRVSPDKEGQEAITLYRRLAEYETKSLVELLLVTGRPHQARVHLASIGHPVVGDSKYGSGRGARRPLLHARELIFPDDADLPEKLRGLSVLAPLPEDMKEYEREEK</sequence>
<keyword evidence="2 5" id="KW-0413">Isomerase</keyword>
<dbReference type="EC" id="5.4.99.-" evidence="5"/>
<organism evidence="7 8">
    <name type="scientific">Synergistes jonesii</name>
    <dbReference type="NCBI Taxonomy" id="2754"/>
    <lineage>
        <taxon>Bacteria</taxon>
        <taxon>Thermotogati</taxon>
        <taxon>Synergistota</taxon>
        <taxon>Synergistia</taxon>
        <taxon>Synergistales</taxon>
        <taxon>Synergistaceae</taxon>
        <taxon>Synergistes</taxon>
    </lineage>
</organism>
<dbReference type="GO" id="GO:0140098">
    <property type="term" value="F:catalytic activity, acting on RNA"/>
    <property type="evidence" value="ECO:0007669"/>
    <property type="project" value="UniProtKB-ARBA"/>
</dbReference>
<proteinExistence type="inferred from homology"/>
<evidence type="ECO:0000259" key="6">
    <source>
        <dbReference type="Pfam" id="PF00849"/>
    </source>
</evidence>
<dbReference type="InterPro" id="IPR006224">
    <property type="entry name" value="PsdUridine_synth_RluA-like_CS"/>
</dbReference>
<comment type="caution">
    <text evidence="7">The sequence shown here is derived from an EMBL/GenBank/DDBJ whole genome shotgun (WGS) entry which is preliminary data.</text>
</comment>
<dbReference type="Proteomes" id="UP000027665">
    <property type="component" value="Unassembled WGS sequence"/>
</dbReference>
<comment type="catalytic activity">
    <reaction evidence="5">
        <text>a uridine in RNA = a pseudouridine in RNA</text>
        <dbReference type="Rhea" id="RHEA:48348"/>
        <dbReference type="Rhea" id="RHEA-COMP:12068"/>
        <dbReference type="Rhea" id="RHEA-COMP:12069"/>
        <dbReference type="ChEBI" id="CHEBI:65314"/>
        <dbReference type="ChEBI" id="CHEBI:65315"/>
    </reaction>
</comment>
<dbReference type="RefSeq" id="WP_037974434.1">
    <property type="nucleotide sequence ID" value="NZ_JMKI01000006.1"/>
</dbReference>
<dbReference type="GO" id="GO:0009982">
    <property type="term" value="F:pseudouridine synthase activity"/>
    <property type="evidence" value="ECO:0007669"/>
    <property type="project" value="InterPro"/>
</dbReference>
<dbReference type="EMBL" id="JMKI01000006">
    <property type="protein sequence ID" value="KEJ93086.1"/>
    <property type="molecule type" value="Genomic_DNA"/>
</dbReference>
<name>A0A073IUF9_9BACT</name>
<dbReference type="AlphaFoldDB" id="A0A073IUF9"/>
<dbReference type="STRING" id="2754.EH55_12325"/>
<dbReference type="Pfam" id="PF00849">
    <property type="entry name" value="PseudoU_synth_2"/>
    <property type="match status" value="1"/>
</dbReference>
<keyword evidence="8" id="KW-1185">Reference proteome</keyword>
<comment type="function">
    <text evidence="5">Responsible for synthesis of pseudouridine from uracil.</text>
</comment>
<feature type="active site" evidence="3">
    <location>
        <position position="139"/>
    </location>
</feature>
<accession>A0A073IUF9</accession>
<dbReference type="InterPro" id="IPR050188">
    <property type="entry name" value="RluA_PseudoU_synthase"/>
</dbReference>
<evidence type="ECO:0000313" key="7">
    <source>
        <dbReference type="EMBL" id="KEJ93086.1"/>
    </source>
</evidence>